<feature type="region of interest" description="Disordered" evidence="1">
    <location>
        <begin position="158"/>
        <end position="339"/>
    </location>
</feature>
<accession>A0A0D6LYN0</accession>
<reference evidence="2 3" key="1">
    <citation type="submission" date="2013-05" db="EMBL/GenBank/DDBJ databases">
        <title>Draft genome of the parasitic nematode Anyclostoma ceylanicum.</title>
        <authorList>
            <person name="Mitreva M."/>
        </authorList>
    </citation>
    <scope>NUCLEOTIDE SEQUENCE [LARGE SCALE GENOMIC DNA]</scope>
</reference>
<feature type="region of interest" description="Disordered" evidence="1">
    <location>
        <begin position="87"/>
        <end position="107"/>
    </location>
</feature>
<feature type="compositionally biased region" description="Low complexity" evidence="1">
    <location>
        <begin position="193"/>
        <end position="210"/>
    </location>
</feature>
<protein>
    <submittedName>
        <fullName evidence="2">Uncharacterized protein</fullName>
    </submittedName>
</protein>
<feature type="region of interest" description="Disordered" evidence="1">
    <location>
        <begin position="119"/>
        <end position="146"/>
    </location>
</feature>
<feature type="compositionally biased region" description="Basic and acidic residues" evidence="1">
    <location>
        <begin position="324"/>
        <end position="338"/>
    </location>
</feature>
<dbReference type="AlphaFoldDB" id="A0A0D6LYN0"/>
<feature type="compositionally biased region" description="Basic and acidic residues" evidence="1">
    <location>
        <begin position="273"/>
        <end position="289"/>
    </location>
</feature>
<feature type="compositionally biased region" description="Basic and acidic residues" evidence="1">
    <location>
        <begin position="213"/>
        <end position="222"/>
    </location>
</feature>
<gene>
    <name evidence="2" type="ORF">ANCCEY_08183</name>
</gene>
<evidence type="ECO:0000313" key="3">
    <source>
        <dbReference type="Proteomes" id="UP000054495"/>
    </source>
</evidence>
<evidence type="ECO:0000256" key="1">
    <source>
        <dbReference type="SAM" id="MobiDB-lite"/>
    </source>
</evidence>
<dbReference type="EMBL" id="KE125028">
    <property type="protein sequence ID" value="EPB72732.1"/>
    <property type="molecule type" value="Genomic_DNA"/>
</dbReference>
<proteinExistence type="predicted"/>
<name>A0A0D6LYN0_9BILA</name>
<keyword evidence="3" id="KW-1185">Reference proteome</keyword>
<feature type="compositionally biased region" description="Low complexity" evidence="1">
    <location>
        <begin position="308"/>
        <end position="319"/>
    </location>
</feature>
<feature type="compositionally biased region" description="Basic and acidic residues" evidence="1">
    <location>
        <begin position="237"/>
        <end position="249"/>
    </location>
</feature>
<sequence>MSAPFSNEDAEVRVGVIVRPLRGHWRPVGSQPQIHLDDIRNTLDPSVWKTAHDFDNEAKMLFTSKMVYSNHKLNEGDGAAAEVEVQKHSHPPMAPISKIKDREKSSADSVLVSRCPSSCKCGASSTAVTLNSPPPESNRIKVPPNLDEEKDLWKEIDARSAGKNKTSPTTHVWVAKSKSKSRRSTKEETDETASSGSSVSGSAGSSLTKGTSKKSDSSEEIRVTTSPLPKQQKLQRKAPDKPSKSDKGRAGVPEKPSPLKDDQKMKPGATQDKTSKESERLRVKFDLQDSSKTSVKKNAPSLGRDSRPTSPRRISSTSSGTETPEVRGQDTPRKENRPIRAKLTTLSRSRLKTVTYKEEVSMYLGREPASQQSRPCSAVHVGVQELGAAHHLPIDDMALQINTIFLMFALQ</sequence>
<organism evidence="2 3">
    <name type="scientific">Ancylostoma ceylanicum</name>
    <dbReference type="NCBI Taxonomy" id="53326"/>
    <lineage>
        <taxon>Eukaryota</taxon>
        <taxon>Metazoa</taxon>
        <taxon>Ecdysozoa</taxon>
        <taxon>Nematoda</taxon>
        <taxon>Chromadorea</taxon>
        <taxon>Rhabditida</taxon>
        <taxon>Rhabditina</taxon>
        <taxon>Rhabditomorpha</taxon>
        <taxon>Strongyloidea</taxon>
        <taxon>Ancylostomatidae</taxon>
        <taxon>Ancylostomatinae</taxon>
        <taxon>Ancylostoma</taxon>
    </lineage>
</organism>
<dbReference type="Proteomes" id="UP000054495">
    <property type="component" value="Unassembled WGS sequence"/>
</dbReference>
<evidence type="ECO:0000313" key="2">
    <source>
        <dbReference type="EMBL" id="EPB72732.1"/>
    </source>
</evidence>